<dbReference type="PANTHER" id="PTHR43292:SF4">
    <property type="entry name" value="ACYL-COA DEHYDROGENASE FADE34"/>
    <property type="match status" value="1"/>
</dbReference>
<dbReference type="Pfam" id="PF00441">
    <property type="entry name" value="Acyl-CoA_dh_1"/>
    <property type="match status" value="1"/>
</dbReference>
<evidence type="ECO:0000313" key="10">
    <source>
        <dbReference type="EMBL" id="GGN34276.1"/>
    </source>
</evidence>
<dbReference type="Gene3D" id="2.40.110.10">
    <property type="entry name" value="Butyryl-CoA Dehydrogenase, subunit A, domain 2"/>
    <property type="match status" value="1"/>
</dbReference>
<evidence type="ECO:0000259" key="9">
    <source>
        <dbReference type="Pfam" id="PF02771"/>
    </source>
</evidence>
<dbReference type="InterPro" id="IPR009075">
    <property type="entry name" value="AcylCo_DH/oxidase_C"/>
</dbReference>
<dbReference type="RefSeq" id="WP_189267362.1">
    <property type="nucleotide sequence ID" value="NZ_BMML01000022.1"/>
</dbReference>
<dbReference type="InterPro" id="IPR036250">
    <property type="entry name" value="AcylCo_DH-like_C"/>
</dbReference>
<dbReference type="AlphaFoldDB" id="A0A918CVC4"/>
<dbReference type="SUPFAM" id="SSF56645">
    <property type="entry name" value="Acyl-CoA dehydrogenase NM domain-like"/>
    <property type="match status" value="1"/>
</dbReference>
<comment type="similarity">
    <text evidence="2 6">Belongs to the acyl-CoA dehydrogenase family.</text>
</comment>
<keyword evidence="3 6" id="KW-0285">Flavoprotein</keyword>
<evidence type="ECO:0000256" key="5">
    <source>
        <dbReference type="ARBA" id="ARBA00023002"/>
    </source>
</evidence>
<accession>A0A918CVC4</accession>
<evidence type="ECO:0000256" key="3">
    <source>
        <dbReference type="ARBA" id="ARBA00022630"/>
    </source>
</evidence>
<evidence type="ECO:0000256" key="2">
    <source>
        <dbReference type="ARBA" id="ARBA00009347"/>
    </source>
</evidence>
<dbReference type="InterPro" id="IPR046373">
    <property type="entry name" value="Acyl-CoA_Oxase/DH_mid-dom_sf"/>
</dbReference>
<feature type="domain" description="Acyl-CoA dehydrogenase/oxidase N-terminal" evidence="9">
    <location>
        <begin position="54"/>
        <end position="135"/>
    </location>
</feature>
<dbReference type="GO" id="GO:0016627">
    <property type="term" value="F:oxidoreductase activity, acting on the CH-CH group of donors"/>
    <property type="evidence" value="ECO:0007669"/>
    <property type="project" value="InterPro"/>
</dbReference>
<feature type="domain" description="Acyl-CoA oxidase/dehydrogenase middle" evidence="8">
    <location>
        <begin position="141"/>
        <end position="235"/>
    </location>
</feature>
<dbReference type="InterPro" id="IPR006091">
    <property type="entry name" value="Acyl-CoA_Oxase/DH_mid-dom"/>
</dbReference>
<comment type="caution">
    <text evidence="10">The sequence shown here is derived from an EMBL/GenBank/DDBJ whole genome shotgun (WGS) entry which is preliminary data.</text>
</comment>
<evidence type="ECO:0000256" key="4">
    <source>
        <dbReference type="ARBA" id="ARBA00022827"/>
    </source>
</evidence>
<dbReference type="InterPro" id="IPR052161">
    <property type="entry name" value="Mycobact_Acyl-CoA_DH"/>
</dbReference>
<evidence type="ECO:0000313" key="11">
    <source>
        <dbReference type="Proteomes" id="UP000653411"/>
    </source>
</evidence>
<dbReference type="SUPFAM" id="SSF47203">
    <property type="entry name" value="Acyl-CoA dehydrogenase C-terminal domain-like"/>
    <property type="match status" value="1"/>
</dbReference>
<dbReference type="GO" id="GO:0050660">
    <property type="term" value="F:flavin adenine dinucleotide binding"/>
    <property type="evidence" value="ECO:0007669"/>
    <property type="project" value="InterPro"/>
</dbReference>
<name>A0A918CVC4_9ACTN</name>
<evidence type="ECO:0000256" key="6">
    <source>
        <dbReference type="RuleBase" id="RU362125"/>
    </source>
</evidence>
<sequence length="403" mass="44417">MSGIPEPAEFRAEARDWLTGVAKERTAHRHWGRGDDSVAVFENWTEPEERAHTDLTRQWERTRYDQGWGALGWPSEYGGRELPSYYEQLYRAEEAAFEVPRRTEVFPVTQQLVAPAIRIWGTDEQKRRWLPPMLRTDELACQLFSETEAGSDLAGVRTRAVREGDGWVVRGHKVWTSGARVATWGVAVCRTAPDAPRHAGITVLLVRMDAPGVTVRPIRQMTGGASFNEVYLDDVFVPDTDRLGPVGEGWRVTLTVLAAERLDSGGLGLDNAERALDLARHLPRPLTDGEQQQAAGLYVRGLVQRLTGLRVTAALAAGREPGAEASVGKLCATATMRATTDLVQQLLGPRLAADTGEWGTFAWTEHLLGAPGYRIAGGSDEIQRNILAERVLGLPKEPKGERS</sequence>
<comment type="cofactor">
    <cofactor evidence="1 6">
        <name>FAD</name>
        <dbReference type="ChEBI" id="CHEBI:57692"/>
    </cofactor>
</comment>
<dbReference type="Gene3D" id="1.10.540.10">
    <property type="entry name" value="Acyl-CoA dehydrogenase/oxidase, N-terminal domain"/>
    <property type="match status" value="1"/>
</dbReference>
<organism evidence="10 11">
    <name type="scientific">Streptomyces fuscichromogenes</name>
    <dbReference type="NCBI Taxonomy" id="1324013"/>
    <lineage>
        <taxon>Bacteria</taxon>
        <taxon>Bacillati</taxon>
        <taxon>Actinomycetota</taxon>
        <taxon>Actinomycetes</taxon>
        <taxon>Kitasatosporales</taxon>
        <taxon>Streptomycetaceae</taxon>
        <taxon>Streptomyces</taxon>
    </lineage>
</organism>
<feature type="domain" description="Acyl-CoA dehydrogenase/oxidase C-terminal" evidence="7">
    <location>
        <begin position="247"/>
        <end position="392"/>
    </location>
</feature>
<dbReference type="Pfam" id="PF02770">
    <property type="entry name" value="Acyl-CoA_dh_M"/>
    <property type="match status" value="1"/>
</dbReference>
<dbReference type="InterPro" id="IPR037069">
    <property type="entry name" value="AcylCoA_DH/ox_N_sf"/>
</dbReference>
<evidence type="ECO:0000259" key="7">
    <source>
        <dbReference type="Pfam" id="PF00441"/>
    </source>
</evidence>
<dbReference type="Pfam" id="PF02771">
    <property type="entry name" value="Acyl-CoA_dh_N"/>
    <property type="match status" value="1"/>
</dbReference>
<dbReference type="GO" id="GO:0005886">
    <property type="term" value="C:plasma membrane"/>
    <property type="evidence" value="ECO:0007669"/>
    <property type="project" value="TreeGrafter"/>
</dbReference>
<reference evidence="10" key="1">
    <citation type="journal article" date="2014" name="Int. J. Syst. Evol. Microbiol.">
        <title>Complete genome sequence of Corynebacterium casei LMG S-19264T (=DSM 44701T), isolated from a smear-ripened cheese.</title>
        <authorList>
            <consortium name="US DOE Joint Genome Institute (JGI-PGF)"/>
            <person name="Walter F."/>
            <person name="Albersmeier A."/>
            <person name="Kalinowski J."/>
            <person name="Ruckert C."/>
        </authorList>
    </citation>
    <scope>NUCLEOTIDE SEQUENCE</scope>
    <source>
        <strain evidence="10">CGMCC 4.7110</strain>
    </source>
</reference>
<dbReference type="EMBL" id="BMML01000022">
    <property type="protein sequence ID" value="GGN34276.1"/>
    <property type="molecule type" value="Genomic_DNA"/>
</dbReference>
<dbReference type="InterPro" id="IPR013786">
    <property type="entry name" value="AcylCoA_DH/ox_N"/>
</dbReference>
<keyword evidence="5 6" id="KW-0560">Oxidoreductase</keyword>
<protein>
    <submittedName>
        <fullName evidence="10">Acyl-CoA dehydrogenase</fullName>
    </submittedName>
</protein>
<dbReference type="InterPro" id="IPR009100">
    <property type="entry name" value="AcylCoA_DH/oxidase_NM_dom_sf"/>
</dbReference>
<dbReference type="FunFam" id="2.40.110.10:FF:000011">
    <property type="entry name" value="Acyl-CoA dehydrogenase FadE34"/>
    <property type="match status" value="1"/>
</dbReference>
<keyword evidence="4 6" id="KW-0274">FAD</keyword>
<evidence type="ECO:0000259" key="8">
    <source>
        <dbReference type="Pfam" id="PF02770"/>
    </source>
</evidence>
<dbReference type="Proteomes" id="UP000653411">
    <property type="component" value="Unassembled WGS sequence"/>
</dbReference>
<reference evidence="10" key="2">
    <citation type="submission" date="2020-09" db="EMBL/GenBank/DDBJ databases">
        <authorList>
            <person name="Sun Q."/>
            <person name="Zhou Y."/>
        </authorList>
    </citation>
    <scope>NUCLEOTIDE SEQUENCE</scope>
    <source>
        <strain evidence="10">CGMCC 4.7110</strain>
    </source>
</reference>
<dbReference type="Gene3D" id="1.20.140.10">
    <property type="entry name" value="Butyryl-CoA Dehydrogenase, subunit A, domain 3"/>
    <property type="match status" value="1"/>
</dbReference>
<gene>
    <name evidence="10" type="primary">acd</name>
    <name evidence="10" type="ORF">GCM10011578_074990</name>
</gene>
<keyword evidence="11" id="KW-1185">Reference proteome</keyword>
<evidence type="ECO:0000256" key="1">
    <source>
        <dbReference type="ARBA" id="ARBA00001974"/>
    </source>
</evidence>
<dbReference type="PANTHER" id="PTHR43292">
    <property type="entry name" value="ACYL-COA DEHYDROGENASE"/>
    <property type="match status" value="1"/>
</dbReference>
<proteinExistence type="inferred from homology"/>